<dbReference type="InterPro" id="IPR014973">
    <property type="entry name" value="DUF1835"/>
</dbReference>
<dbReference type="Pfam" id="PF08874">
    <property type="entry name" value="DUF1835"/>
    <property type="match status" value="1"/>
</dbReference>
<evidence type="ECO:0000259" key="1">
    <source>
        <dbReference type="Pfam" id="PF08874"/>
    </source>
</evidence>
<proteinExistence type="predicted"/>
<gene>
    <name evidence="3" type="ORF">UQ64_17065</name>
</gene>
<dbReference type="OrthoDB" id="343110at2"/>
<dbReference type="RefSeq" id="WP_060624074.1">
    <property type="nucleotide sequence ID" value="NZ_LCZJ02000023.1"/>
</dbReference>
<dbReference type="Proteomes" id="UP000054709">
    <property type="component" value="Unassembled WGS sequence"/>
</dbReference>
<dbReference type="AlphaFoldDB" id="A0A0W1AXV1"/>
<dbReference type="EMBL" id="LCZJ02000023">
    <property type="protein sequence ID" value="KTD86170.1"/>
    <property type="molecule type" value="Genomic_DNA"/>
</dbReference>
<organism evidence="3 4">
    <name type="scientific">Paenibacillus etheri</name>
    <dbReference type="NCBI Taxonomy" id="1306852"/>
    <lineage>
        <taxon>Bacteria</taxon>
        <taxon>Bacillati</taxon>
        <taxon>Bacillota</taxon>
        <taxon>Bacilli</taxon>
        <taxon>Bacillales</taxon>
        <taxon>Paenibacillaceae</taxon>
        <taxon>Paenibacillus</taxon>
    </lineage>
</organism>
<reference evidence="3 4" key="1">
    <citation type="journal article" date="2015" name="Int. Biodeterior. Biodegradation">
        <title>Physiological and genetic screening methods for the isolation of methyl tert-butyl ether-degrading bacteria for bioremediation purposes.</title>
        <authorList>
            <person name="Guisado I.M."/>
            <person name="Purswani J."/>
            <person name="Gonzalez Lopez J."/>
            <person name="Pozo C."/>
        </authorList>
    </citation>
    <scope>NUCLEOTIDE SEQUENCE [LARGE SCALE GENOMIC DNA]</scope>
    <source>
        <strain evidence="3 4">SH7</strain>
    </source>
</reference>
<evidence type="ECO:0000259" key="2">
    <source>
        <dbReference type="Pfam" id="PF12395"/>
    </source>
</evidence>
<protein>
    <recommendedName>
        <fullName evidence="5">DUF1835 domain-containing protein</fullName>
    </recommendedName>
</protein>
<comment type="caution">
    <text evidence="3">The sequence shown here is derived from an EMBL/GenBank/DDBJ whole genome shotgun (WGS) entry which is preliminary data.</text>
</comment>
<evidence type="ECO:0008006" key="5">
    <source>
        <dbReference type="Google" id="ProtNLM"/>
    </source>
</evidence>
<feature type="domain" description="DUF1835" evidence="1">
    <location>
        <begin position="21"/>
        <end position="139"/>
    </location>
</feature>
<sequence>MEHKYTMSMEQEEVRRNHIYLLFGLSEAGSMKVALSRLGCRHLIRVLSFNETFTAGPLHKLHREEGYYTRELWFQERFPDQGYQLNPQHKLEAMIRTLKEIPEDKKITIWCGDNSHDQTGLRFALFILSERKQPIHVINPIEAYGEIPEIAEQFSIGLSPQSLGQLPNEAVQTIIKNTENTQPLTSAQRKQYELEWQEISSTEDMLRIWSNGQLTNVPETYYDEEILSLILQLQKNEQGDHYVNAGLIVGAIIEQWNLFISTSFIEYRFWRLISEGKLLFKGIPYAMHLYFLRIP</sequence>
<keyword evidence="4" id="KW-1185">Reference proteome</keyword>
<dbReference type="InterPro" id="IPR022123">
    <property type="entry name" value="DUF3658"/>
</dbReference>
<name>A0A0W1AXV1_9BACL</name>
<evidence type="ECO:0000313" key="4">
    <source>
        <dbReference type="Proteomes" id="UP000054709"/>
    </source>
</evidence>
<feature type="domain" description="DUF3658" evidence="2">
    <location>
        <begin position="179"/>
        <end position="288"/>
    </location>
</feature>
<evidence type="ECO:0000313" key="3">
    <source>
        <dbReference type="EMBL" id="KTD86170.1"/>
    </source>
</evidence>
<accession>A0A0W1AXV1</accession>
<dbReference type="Pfam" id="PF12395">
    <property type="entry name" value="DUF3658"/>
    <property type="match status" value="1"/>
</dbReference>